<dbReference type="GO" id="GO:0015920">
    <property type="term" value="P:lipopolysaccharide transport"/>
    <property type="evidence" value="ECO:0007669"/>
    <property type="project" value="TreeGrafter"/>
</dbReference>
<evidence type="ECO:0000256" key="3">
    <source>
        <dbReference type="ARBA" id="ARBA00022448"/>
    </source>
</evidence>
<evidence type="ECO:0000256" key="8">
    <source>
        <dbReference type="RuleBase" id="RU361157"/>
    </source>
</evidence>
<feature type="transmembrane region" description="Helical" evidence="8">
    <location>
        <begin position="107"/>
        <end position="140"/>
    </location>
</feature>
<comment type="similarity">
    <text evidence="2 8">Belongs to the ABC-2 integral membrane protein family.</text>
</comment>
<dbReference type="GO" id="GO:0140359">
    <property type="term" value="F:ABC-type transporter activity"/>
    <property type="evidence" value="ECO:0007669"/>
    <property type="project" value="InterPro"/>
</dbReference>
<comment type="subcellular location">
    <subcellularLocation>
        <location evidence="1 8">Cell membrane</location>
        <topology evidence="1 8">Multi-pass membrane protein</topology>
    </subcellularLocation>
</comment>
<evidence type="ECO:0000256" key="5">
    <source>
        <dbReference type="ARBA" id="ARBA00022692"/>
    </source>
</evidence>
<dbReference type="EMBL" id="JNVM01000001">
    <property type="protein sequence ID" value="KEQ27951.1"/>
    <property type="molecule type" value="Genomic_DNA"/>
</dbReference>
<dbReference type="PANTHER" id="PTHR30413">
    <property type="entry name" value="INNER MEMBRANE TRANSPORT PERMEASE"/>
    <property type="match status" value="1"/>
</dbReference>
<keyword evidence="7 8" id="KW-0472">Membrane</keyword>
<feature type="transmembrane region" description="Helical" evidence="8">
    <location>
        <begin position="70"/>
        <end position="87"/>
    </location>
</feature>
<dbReference type="InterPro" id="IPR047817">
    <property type="entry name" value="ABC2_TM_bact-type"/>
</dbReference>
<keyword evidence="5 8" id="KW-0812">Transmembrane</keyword>
<proteinExistence type="inferred from homology"/>
<evidence type="ECO:0000256" key="7">
    <source>
        <dbReference type="ARBA" id="ARBA00023136"/>
    </source>
</evidence>
<keyword evidence="6 8" id="KW-1133">Transmembrane helix</keyword>
<feature type="transmembrane region" description="Helical" evidence="8">
    <location>
        <begin position="238"/>
        <end position="258"/>
    </location>
</feature>
<dbReference type="RefSeq" id="WP_036675159.1">
    <property type="nucleotide sequence ID" value="NZ_JNVM01000001.1"/>
</dbReference>
<dbReference type="Proteomes" id="UP000028123">
    <property type="component" value="Unassembled WGS sequence"/>
</dbReference>
<feature type="transmembrane region" description="Helical" evidence="8">
    <location>
        <begin position="152"/>
        <end position="175"/>
    </location>
</feature>
<reference evidence="10 11" key="1">
    <citation type="submission" date="2014-06" db="EMBL/GenBank/DDBJ databases">
        <title>Draft genome sequence of Paenibacillus sp. MSt1.</title>
        <authorList>
            <person name="Aw Y.K."/>
            <person name="Ong K.S."/>
            <person name="Gan H.M."/>
            <person name="Lee S.M."/>
        </authorList>
    </citation>
    <scope>NUCLEOTIDE SEQUENCE [LARGE SCALE GENOMIC DNA]</scope>
    <source>
        <strain evidence="10 11">MSt1</strain>
    </source>
</reference>
<comment type="caution">
    <text evidence="10">The sequence shown here is derived from an EMBL/GenBank/DDBJ whole genome shotgun (WGS) entry which is preliminary data.</text>
</comment>
<dbReference type="Pfam" id="PF01061">
    <property type="entry name" value="ABC2_membrane"/>
    <property type="match status" value="1"/>
</dbReference>
<sequence>MHQIVALYRFIIDVLRNQKLIFELAKKDFKTKFLGSYLGILWAFVQPTISILIFWFVFQVGFKNTPVDNFPFILWLAAAIIPWNFFAESLQGATHSITENSYLVKKVVFRISILPIVKIYSALFVHLFFIVFLIVMYLLYGYMPTIYYLQIIYYLFAVMMLLLGLSWVTSTLVIFLKDTGQIVAMLLQFGFWLTPIFYSLKIVPEKYHFFIKINPMYHIIEGYRDTFIYHKWFWESPYVLINFWIFTFFFLALGSFMFKKLRPHFADVL</sequence>
<dbReference type="eggNOG" id="COG1682">
    <property type="taxonomic scope" value="Bacteria"/>
</dbReference>
<dbReference type="PROSITE" id="PS51012">
    <property type="entry name" value="ABC_TM2"/>
    <property type="match status" value="1"/>
</dbReference>
<evidence type="ECO:0000256" key="2">
    <source>
        <dbReference type="ARBA" id="ARBA00007783"/>
    </source>
</evidence>
<dbReference type="OrthoDB" id="9794365at2"/>
<dbReference type="PANTHER" id="PTHR30413:SF10">
    <property type="entry name" value="CAPSULE POLYSACCHARIDE EXPORT INNER-MEMBRANE PROTEIN CTRC"/>
    <property type="match status" value="1"/>
</dbReference>
<evidence type="ECO:0000259" key="9">
    <source>
        <dbReference type="PROSITE" id="PS51012"/>
    </source>
</evidence>
<accession>A0A081PB78</accession>
<gene>
    <name evidence="10" type="ORF">ET33_00630</name>
</gene>
<evidence type="ECO:0000256" key="4">
    <source>
        <dbReference type="ARBA" id="ARBA00022475"/>
    </source>
</evidence>
<evidence type="ECO:0000313" key="10">
    <source>
        <dbReference type="EMBL" id="KEQ27951.1"/>
    </source>
</evidence>
<keyword evidence="11" id="KW-1185">Reference proteome</keyword>
<protein>
    <recommendedName>
        <fullName evidence="8">Transport permease protein</fullName>
    </recommendedName>
</protein>
<dbReference type="AlphaFoldDB" id="A0A081PB78"/>
<evidence type="ECO:0000256" key="1">
    <source>
        <dbReference type="ARBA" id="ARBA00004651"/>
    </source>
</evidence>
<name>A0A081PB78_9BACL</name>
<organism evidence="10 11">
    <name type="scientific">Paenibacillus tyrfis</name>
    <dbReference type="NCBI Taxonomy" id="1501230"/>
    <lineage>
        <taxon>Bacteria</taxon>
        <taxon>Bacillati</taxon>
        <taxon>Bacillota</taxon>
        <taxon>Bacilli</taxon>
        <taxon>Bacillales</taxon>
        <taxon>Paenibacillaceae</taxon>
        <taxon>Paenibacillus</taxon>
    </lineage>
</organism>
<dbReference type="GO" id="GO:0005886">
    <property type="term" value="C:plasma membrane"/>
    <property type="evidence" value="ECO:0007669"/>
    <property type="project" value="UniProtKB-SubCell"/>
</dbReference>
<feature type="transmembrane region" description="Helical" evidence="8">
    <location>
        <begin position="182"/>
        <end position="200"/>
    </location>
</feature>
<dbReference type="InterPro" id="IPR013525">
    <property type="entry name" value="ABC2_TM"/>
</dbReference>
<evidence type="ECO:0000256" key="6">
    <source>
        <dbReference type="ARBA" id="ARBA00022989"/>
    </source>
</evidence>
<keyword evidence="3 8" id="KW-0813">Transport</keyword>
<feature type="transmembrane region" description="Helical" evidence="8">
    <location>
        <begin position="34"/>
        <end position="58"/>
    </location>
</feature>
<feature type="domain" description="ABC transmembrane type-2" evidence="9">
    <location>
        <begin position="38"/>
        <end position="261"/>
    </location>
</feature>
<keyword evidence="4 8" id="KW-1003">Cell membrane</keyword>
<evidence type="ECO:0000313" key="11">
    <source>
        <dbReference type="Proteomes" id="UP000028123"/>
    </source>
</evidence>